<dbReference type="InterPro" id="IPR016167">
    <property type="entry name" value="FAD-bd_PCMH_sub1"/>
</dbReference>
<dbReference type="RefSeq" id="WP_053196508.1">
    <property type="nucleotide sequence ID" value="NZ_CP011409.1"/>
</dbReference>
<feature type="domain" description="FAD-binding PCMH-type" evidence="3">
    <location>
        <begin position="35"/>
        <end position="217"/>
    </location>
</feature>
<protein>
    <submittedName>
        <fullName evidence="4">Oxidoreductase</fullName>
    </submittedName>
</protein>
<dbReference type="Proteomes" id="UP000063429">
    <property type="component" value="Chromosome"/>
</dbReference>
<proteinExistence type="predicted"/>
<keyword evidence="1" id="KW-0285">Flavoprotein</keyword>
<reference evidence="5" key="1">
    <citation type="journal article" date="2015" name="Genome Announc.">
        <title>Complete Genome Sequence of Herbaspirillum hiltneri N3 (DSM 17495), Isolated from Surface-Sterilized Wheat Roots.</title>
        <authorList>
            <person name="Guizelini D."/>
            <person name="Saizaki P.M."/>
            <person name="Coimbra N.A."/>
            <person name="Weiss V.A."/>
            <person name="Faoro H."/>
            <person name="Sfeir M.Z."/>
            <person name="Baura V.A."/>
            <person name="Monteiro R.A."/>
            <person name="Chubatsu L.S."/>
            <person name="Souza E.M."/>
            <person name="Cruz L.M."/>
            <person name="Pedrosa F.O."/>
            <person name="Raittz R.T."/>
            <person name="Marchaukoski J.N."/>
            <person name="Steffens M.B."/>
        </authorList>
    </citation>
    <scope>NUCLEOTIDE SEQUENCE [LARGE SCALE GENOMIC DNA]</scope>
    <source>
        <strain evidence="5">N3</strain>
    </source>
</reference>
<dbReference type="InterPro" id="IPR036318">
    <property type="entry name" value="FAD-bd_PCMH-like_sf"/>
</dbReference>
<sequence>MSAEAVLEKITALLGPHGCIVEAAARAPYEHGPRYGAGAALCVARPADIAEAAELMRLCAADRISIIPQGANTGLVGASSPDTSGRQLVLSMERIKGVIDIDPVDGVIQAWAGTRLSDLNQALEPHGLCFPIDLGADPSVGGMLAANTGGARLIRYGDVRHNTLGLQALLMQPPGELLELGNRLRKNNTGPDWKQLFIGTAGSYGIVTQAVLRAHPLPRQRATALVVPSSPEAALRLLQDAEREFADFLSAFEGMSQNALEAVLRHLPQAIAPFSPMPPYALLIELSSSASANEQFNLEQLFMSWLERHFDDAIVDAVVDKPDTLWRLRHAISDSVKQEGKVVAFDISVPRSRMPAFREEALALIARDFAGADVYDFGHWGDGGVHFNIAIAPAQQEHFPPPRIDALRTAIYDMVVHGYQGSFSAEHGIGPFNQHYYDRYQGQAQRQLAARMQPVFDPHYLLGNTRFG</sequence>
<dbReference type="Gene3D" id="3.30.70.2190">
    <property type="match status" value="1"/>
</dbReference>
<dbReference type="EMBL" id="CP011409">
    <property type="protein sequence ID" value="AKZ62668.1"/>
    <property type="molecule type" value="Genomic_DNA"/>
</dbReference>
<dbReference type="SUPFAM" id="SSF56176">
    <property type="entry name" value="FAD-binding/transporter-associated domain-like"/>
    <property type="match status" value="1"/>
</dbReference>
<dbReference type="Pfam" id="PF02913">
    <property type="entry name" value="FAD-oxidase_C"/>
    <property type="match status" value="1"/>
</dbReference>
<gene>
    <name evidence="4" type="ORF">F506_08260</name>
</gene>
<dbReference type="SUPFAM" id="SSF55103">
    <property type="entry name" value="FAD-linked oxidases, C-terminal domain"/>
    <property type="match status" value="1"/>
</dbReference>
<accession>A0ABN4HV68</accession>
<dbReference type="PANTHER" id="PTHR43716:SF2">
    <property type="entry name" value="BLL6224 PROTEIN"/>
    <property type="match status" value="1"/>
</dbReference>
<evidence type="ECO:0000313" key="5">
    <source>
        <dbReference type="Proteomes" id="UP000063429"/>
    </source>
</evidence>
<evidence type="ECO:0000259" key="3">
    <source>
        <dbReference type="PROSITE" id="PS51387"/>
    </source>
</evidence>
<dbReference type="InterPro" id="IPR004113">
    <property type="entry name" value="FAD-bd_oxidored_4_C"/>
</dbReference>
<dbReference type="PANTHER" id="PTHR43716">
    <property type="entry name" value="D-2-HYDROXYGLUTARATE DEHYDROGENASE, MITOCHONDRIAL"/>
    <property type="match status" value="1"/>
</dbReference>
<evidence type="ECO:0000256" key="1">
    <source>
        <dbReference type="ARBA" id="ARBA00022630"/>
    </source>
</evidence>
<organism evidence="4 5">
    <name type="scientific">Herbaspirillum hiltneri N3</name>
    <dbReference type="NCBI Taxonomy" id="1262470"/>
    <lineage>
        <taxon>Bacteria</taxon>
        <taxon>Pseudomonadati</taxon>
        <taxon>Pseudomonadota</taxon>
        <taxon>Betaproteobacteria</taxon>
        <taxon>Burkholderiales</taxon>
        <taxon>Oxalobacteraceae</taxon>
        <taxon>Herbaspirillum</taxon>
    </lineage>
</organism>
<keyword evidence="5" id="KW-1185">Reference proteome</keyword>
<dbReference type="Gene3D" id="3.30.70.2740">
    <property type="match status" value="1"/>
</dbReference>
<dbReference type="InterPro" id="IPR016166">
    <property type="entry name" value="FAD-bd_PCMH"/>
</dbReference>
<dbReference type="InterPro" id="IPR016169">
    <property type="entry name" value="FAD-bd_PCMH_sub2"/>
</dbReference>
<dbReference type="Gene3D" id="3.30.43.10">
    <property type="entry name" value="Uridine Diphospho-n-acetylenolpyruvylglucosamine Reductase, domain 2"/>
    <property type="match status" value="1"/>
</dbReference>
<name>A0ABN4HV68_9BURK</name>
<dbReference type="InterPro" id="IPR051264">
    <property type="entry name" value="FAD-oxidored/transferase_4"/>
</dbReference>
<dbReference type="Gene3D" id="3.30.465.10">
    <property type="match status" value="1"/>
</dbReference>
<evidence type="ECO:0000256" key="2">
    <source>
        <dbReference type="ARBA" id="ARBA00022827"/>
    </source>
</evidence>
<evidence type="ECO:0000313" key="4">
    <source>
        <dbReference type="EMBL" id="AKZ62668.1"/>
    </source>
</evidence>
<dbReference type="InterPro" id="IPR016164">
    <property type="entry name" value="FAD-linked_Oxase-like_C"/>
</dbReference>
<dbReference type="InterPro" id="IPR006094">
    <property type="entry name" value="Oxid_FAD_bind_N"/>
</dbReference>
<dbReference type="PROSITE" id="PS51387">
    <property type="entry name" value="FAD_PCMH"/>
    <property type="match status" value="1"/>
</dbReference>
<keyword evidence="2" id="KW-0274">FAD</keyword>
<dbReference type="Pfam" id="PF01565">
    <property type="entry name" value="FAD_binding_4"/>
    <property type="match status" value="1"/>
</dbReference>